<name>D8U0S8_VOLCA</name>
<dbReference type="Proteomes" id="UP000001058">
    <property type="component" value="Unassembled WGS sequence"/>
</dbReference>
<protein>
    <recommendedName>
        <fullName evidence="3">Plastid lipid-associated protein/fibrillin conserved domain-containing protein</fullName>
    </recommendedName>
</protein>
<keyword evidence="2" id="KW-1185">Reference proteome</keyword>
<evidence type="ECO:0000313" key="2">
    <source>
        <dbReference type="Proteomes" id="UP000001058"/>
    </source>
</evidence>
<dbReference type="OrthoDB" id="201321at2759"/>
<dbReference type="AlphaFoldDB" id="D8U0S8"/>
<proteinExistence type="predicted"/>
<organism evidence="2">
    <name type="scientific">Volvox carteri f. nagariensis</name>
    <dbReference type="NCBI Taxonomy" id="3068"/>
    <lineage>
        <taxon>Eukaryota</taxon>
        <taxon>Viridiplantae</taxon>
        <taxon>Chlorophyta</taxon>
        <taxon>core chlorophytes</taxon>
        <taxon>Chlorophyceae</taxon>
        <taxon>CS clade</taxon>
        <taxon>Chlamydomonadales</taxon>
        <taxon>Volvocaceae</taxon>
        <taxon>Volvox</taxon>
    </lineage>
</organism>
<accession>D8U0S8</accession>
<evidence type="ECO:0000313" key="1">
    <source>
        <dbReference type="EMBL" id="EFJ46767.1"/>
    </source>
</evidence>
<dbReference type="InParanoid" id="D8U0S8"/>
<dbReference type="RefSeq" id="XP_002952296.1">
    <property type="nucleotide sequence ID" value="XM_002952250.1"/>
</dbReference>
<reference evidence="1 2" key="1">
    <citation type="journal article" date="2010" name="Science">
        <title>Genomic analysis of organismal complexity in the multicellular green alga Volvox carteri.</title>
        <authorList>
            <person name="Prochnik S.E."/>
            <person name="Umen J."/>
            <person name="Nedelcu A.M."/>
            <person name="Hallmann A."/>
            <person name="Miller S.M."/>
            <person name="Nishii I."/>
            <person name="Ferris P."/>
            <person name="Kuo A."/>
            <person name="Mitros T."/>
            <person name="Fritz-Laylin L.K."/>
            <person name="Hellsten U."/>
            <person name="Chapman J."/>
            <person name="Simakov O."/>
            <person name="Rensing S.A."/>
            <person name="Terry A."/>
            <person name="Pangilinan J."/>
            <person name="Kapitonov V."/>
            <person name="Jurka J."/>
            <person name="Salamov A."/>
            <person name="Shapiro H."/>
            <person name="Schmutz J."/>
            <person name="Grimwood J."/>
            <person name="Lindquist E."/>
            <person name="Lucas S."/>
            <person name="Grigoriev I.V."/>
            <person name="Schmitt R."/>
            <person name="Kirk D."/>
            <person name="Rokhsar D.S."/>
        </authorList>
    </citation>
    <scope>NUCLEOTIDE SEQUENCE [LARGE SCALE GENOMIC DNA]</scope>
    <source>
        <strain evidence="2">f. Nagariensis / Eve</strain>
    </source>
</reference>
<gene>
    <name evidence="1" type="ORF">VOLCADRAFT_92911</name>
</gene>
<dbReference type="EMBL" id="GL378349">
    <property type="protein sequence ID" value="EFJ46767.1"/>
    <property type="molecule type" value="Genomic_DNA"/>
</dbReference>
<evidence type="ECO:0008006" key="3">
    <source>
        <dbReference type="Google" id="ProtNLM"/>
    </source>
</evidence>
<dbReference type="KEGG" id="vcn:VOLCADRAFT_92911"/>
<dbReference type="GeneID" id="9628546"/>
<sequence>MPTPSSPQSSKLNDDDSARAQAKARLRQLVSNYVPVLAGAAVGARGAAASGPVFDTRAGKVENQARRFTSSRLRFEVGGMQFCVNVNGTAEVVKGPPGRPCQRLRAVFTSFDVVVDGQKRLSLPLSLLNPVGFVDTPYLDDEPPHPGSTQPPTHPLPAALRVSLVTSSIAAAASLCYVWWPGDIMAPDSLLCEEQIRISVGDKGSLFIAALEAR</sequence>